<feature type="repeat" description="PPR" evidence="2">
    <location>
        <begin position="116"/>
        <end position="151"/>
    </location>
</feature>
<dbReference type="Gene3D" id="1.25.40.10">
    <property type="entry name" value="Tetratricopeptide repeat domain"/>
    <property type="match status" value="2"/>
</dbReference>
<comment type="caution">
    <text evidence="3">The sequence shown here is derived from an EMBL/GenBank/DDBJ whole genome shotgun (WGS) entry which is preliminary data.</text>
</comment>
<dbReference type="SUPFAM" id="SSF81901">
    <property type="entry name" value="HCP-like"/>
    <property type="match status" value="1"/>
</dbReference>
<accession>A0A444Y435</accession>
<evidence type="ECO:0000256" key="2">
    <source>
        <dbReference type="PROSITE-ProRule" id="PRU00708"/>
    </source>
</evidence>
<keyword evidence="1" id="KW-0677">Repeat</keyword>
<evidence type="ECO:0008006" key="5">
    <source>
        <dbReference type="Google" id="ProtNLM"/>
    </source>
</evidence>
<evidence type="ECO:0000256" key="1">
    <source>
        <dbReference type="ARBA" id="ARBA00022737"/>
    </source>
</evidence>
<gene>
    <name evidence="3" type="ORF">Ahy_B08g092575</name>
</gene>
<dbReference type="NCBIfam" id="TIGR00756">
    <property type="entry name" value="PPR"/>
    <property type="match status" value="5"/>
</dbReference>
<name>A0A444Y435_ARAHY</name>
<feature type="repeat" description="PPR" evidence="2">
    <location>
        <begin position="80"/>
        <end position="114"/>
    </location>
</feature>
<dbReference type="Pfam" id="PF12854">
    <property type="entry name" value="PPR_1"/>
    <property type="match status" value="1"/>
</dbReference>
<reference evidence="3 4" key="1">
    <citation type="submission" date="2019-01" db="EMBL/GenBank/DDBJ databases">
        <title>Sequencing of cultivated peanut Arachis hypogaea provides insights into genome evolution and oil improvement.</title>
        <authorList>
            <person name="Chen X."/>
        </authorList>
    </citation>
    <scope>NUCLEOTIDE SEQUENCE [LARGE SCALE GENOMIC DNA]</scope>
    <source>
        <strain evidence="4">cv. Fuhuasheng</strain>
        <tissue evidence="3">Leaves</tissue>
    </source>
</reference>
<dbReference type="EMBL" id="SDMP01000018">
    <property type="protein sequence ID" value="RYQ96721.1"/>
    <property type="molecule type" value="Genomic_DNA"/>
</dbReference>
<proteinExistence type="predicted"/>
<dbReference type="PROSITE" id="PS51375">
    <property type="entry name" value="PPR"/>
    <property type="match status" value="4"/>
</dbReference>
<evidence type="ECO:0000313" key="3">
    <source>
        <dbReference type="EMBL" id="RYQ96721.1"/>
    </source>
</evidence>
<evidence type="ECO:0000313" key="4">
    <source>
        <dbReference type="Proteomes" id="UP000289738"/>
    </source>
</evidence>
<keyword evidence="4" id="KW-1185">Reference proteome</keyword>
<dbReference type="Proteomes" id="UP000289738">
    <property type="component" value="Chromosome B08"/>
</dbReference>
<protein>
    <recommendedName>
        <fullName evidence="5">Pentatricopeptide repeat-containing protein</fullName>
    </recommendedName>
</protein>
<dbReference type="InterPro" id="IPR002885">
    <property type="entry name" value="PPR_rpt"/>
</dbReference>
<feature type="repeat" description="PPR" evidence="2">
    <location>
        <begin position="152"/>
        <end position="186"/>
    </location>
</feature>
<organism evidence="3 4">
    <name type="scientific">Arachis hypogaea</name>
    <name type="common">Peanut</name>
    <dbReference type="NCBI Taxonomy" id="3818"/>
    <lineage>
        <taxon>Eukaryota</taxon>
        <taxon>Viridiplantae</taxon>
        <taxon>Streptophyta</taxon>
        <taxon>Embryophyta</taxon>
        <taxon>Tracheophyta</taxon>
        <taxon>Spermatophyta</taxon>
        <taxon>Magnoliopsida</taxon>
        <taxon>eudicotyledons</taxon>
        <taxon>Gunneridae</taxon>
        <taxon>Pentapetalae</taxon>
        <taxon>rosids</taxon>
        <taxon>fabids</taxon>
        <taxon>Fabales</taxon>
        <taxon>Fabaceae</taxon>
        <taxon>Papilionoideae</taxon>
        <taxon>50 kb inversion clade</taxon>
        <taxon>dalbergioids sensu lato</taxon>
        <taxon>Dalbergieae</taxon>
        <taxon>Pterocarpus clade</taxon>
        <taxon>Arachis</taxon>
    </lineage>
</organism>
<feature type="repeat" description="PPR" evidence="2">
    <location>
        <begin position="13"/>
        <end position="47"/>
    </location>
</feature>
<dbReference type="Pfam" id="PF13041">
    <property type="entry name" value="PPR_2"/>
    <property type="match status" value="2"/>
</dbReference>
<dbReference type="AlphaFoldDB" id="A0A444Y435"/>
<dbReference type="PANTHER" id="PTHR45613:SF9">
    <property type="entry name" value="MITOCHONDRIAL GROUP I INTRON SPLICING FACTOR CCM1"/>
    <property type="match status" value="1"/>
</dbReference>
<dbReference type="InterPro" id="IPR011990">
    <property type="entry name" value="TPR-like_helical_dom_sf"/>
</dbReference>
<dbReference type="PANTHER" id="PTHR45613">
    <property type="entry name" value="PENTATRICOPEPTIDE REPEAT-CONTAINING PROTEIN"/>
    <property type="match status" value="1"/>
</dbReference>
<sequence>MCDVMIERGQQPDIITYTILMDGYCRNNEVDKARNLFDMVIERGFVPDVWSYNILIKGYVKIKRVDEALSLMKSKNIVPNIITNNSLVDGLCKAGRISHAWEIVTKMHYCGQPSPDVNTYNIFLDYLCKNQHLDEAIKLFKRLMYERSFVPNVWSYNILIRGYCQSKRLDEAKILFQDMRLKNLDPNIMSRTYSISFVKVDYQNREALDLQLEDNHNLSNAVASREKKKDDAQTFLEMIIRWMASNKVSCFSFQVDF</sequence>